<dbReference type="InterPro" id="IPR015904">
    <property type="entry name" value="Sulphide_quinone_reductase"/>
</dbReference>
<protein>
    <submittedName>
        <fullName evidence="2">FAD-dependent oxidoreductase</fullName>
    </submittedName>
</protein>
<accession>A0AB38YCS5</accession>
<dbReference type="PRINTS" id="PR00368">
    <property type="entry name" value="FADPNR"/>
</dbReference>
<dbReference type="Gene3D" id="3.50.50.100">
    <property type="match status" value="1"/>
</dbReference>
<reference evidence="2" key="1">
    <citation type="submission" date="2022-07" db="EMBL/GenBank/DDBJ databases">
        <title>Complete genome sequence of Salinispirillum sp. LH10-3-1 capable of multiple carbohydrate inversion isolated from a soda lake.</title>
        <authorList>
            <person name="Liu J."/>
            <person name="Zhai Y."/>
            <person name="Zhang H."/>
            <person name="Yang H."/>
            <person name="Qu J."/>
            <person name="Li J."/>
        </authorList>
    </citation>
    <scope>NUCLEOTIDE SEQUENCE</scope>
    <source>
        <strain evidence="2">LH 10-3-1</strain>
    </source>
</reference>
<dbReference type="GO" id="GO:0070221">
    <property type="term" value="P:sulfide oxidation, using sulfide:quinone oxidoreductase"/>
    <property type="evidence" value="ECO:0007669"/>
    <property type="project" value="TreeGrafter"/>
</dbReference>
<dbReference type="AlphaFoldDB" id="A0AB38YCS5"/>
<dbReference type="RefSeq" id="WP_304994118.1">
    <property type="nucleotide sequence ID" value="NZ_CP101717.1"/>
</dbReference>
<dbReference type="SUPFAM" id="SSF51905">
    <property type="entry name" value="FAD/NAD(P)-binding domain"/>
    <property type="match status" value="2"/>
</dbReference>
<name>A0AB38YCS5_9GAMM</name>
<evidence type="ECO:0000313" key="2">
    <source>
        <dbReference type="EMBL" id="WLD56834.1"/>
    </source>
</evidence>
<dbReference type="PANTHER" id="PTHR10632">
    <property type="entry name" value="SULFIDE:QUINONE OXIDOREDUCTASE"/>
    <property type="match status" value="1"/>
</dbReference>
<dbReference type="PROSITE" id="PS51318">
    <property type="entry name" value="TAT"/>
    <property type="match status" value="1"/>
</dbReference>
<dbReference type="Pfam" id="PF07992">
    <property type="entry name" value="Pyr_redox_2"/>
    <property type="match status" value="1"/>
</dbReference>
<proteinExistence type="predicted"/>
<evidence type="ECO:0000259" key="1">
    <source>
        <dbReference type="Pfam" id="PF07992"/>
    </source>
</evidence>
<organism evidence="2">
    <name type="scientific">Salinispirillum sp. LH 10-3-1</name>
    <dbReference type="NCBI Taxonomy" id="2952525"/>
    <lineage>
        <taxon>Bacteria</taxon>
        <taxon>Pseudomonadati</taxon>
        <taxon>Pseudomonadota</taxon>
        <taxon>Gammaproteobacteria</taxon>
        <taxon>Oceanospirillales</taxon>
        <taxon>Saccharospirillaceae</taxon>
        <taxon>Salinispirillum</taxon>
    </lineage>
</organism>
<feature type="domain" description="FAD/NAD(P)-binding" evidence="1">
    <location>
        <begin position="44"/>
        <end position="156"/>
    </location>
</feature>
<dbReference type="GO" id="GO:0070224">
    <property type="term" value="F:sulfide:quinone oxidoreductase activity"/>
    <property type="evidence" value="ECO:0007669"/>
    <property type="project" value="TreeGrafter"/>
</dbReference>
<dbReference type="PANTHER" id="PTHR10632:SF2">
    <property type="entry name" value="SULFIDE:QUINONE OXIDOREDUCTASE, MITOCHONDRIAL"/>
    <property type="match status" value="1"/>
</dbReference>
<dbReference type="EMBL" id="CP101717">
    <property type="protein sequence ID" value="WLD56834.1"/>
    <property type="molecule type" value="Genomic_DNA"/>
</dbReference>
<dbReference type="InterPro" id="IPR006311">
    <property type="entry name" value="TAT_signal"/>
</dbReference>
<dbReference type="GO" id="GO:0071949">
    <property type="term" value="F:FAD binding"/>
    <property type="evidence" value="ECO:0007669"/>
    <property type="project" value="TreeGrafter"/>
</dbReference>
<gene>
    <name evidence="2" type="ORF">NFC81_08835</name>
</gene>
<dbReference type="InterPro" id="IPR023753">
    <property type="entry name" value="FAD/NAD-binding_dom"/>
</dbReference>
<dbReference type="InterPro" id="IPR036188">
    <property type="entry name" value="FAD/NAD-bd_sf"/>
</dbReference>
<sequence>MKDTSPGTFRLSRRNLMKFGLSAGALGMVPAASTLAKTNNVRGRIVIVGAGAGGIALANRLARRLPLAEITLIDSRTAHTYQPGLTLVASGLWHPNDVMSQNNRWVPSSINWIQAQVSTFEPESKRVVLSNGQTLGYDFLVVATGLQVNYDHIEGFSHDMIGEHGIGCVYDSRDNAMKTNTMIDQWINKGSGKGIFTLAPTPIKCAGAPLKMAFTTLSRLENTGRRDQYDVHFYAPGNRVFGLDYYNDFVKQRWDDQGVTRHDFHKLVALDAPARKARFERTDGTVHETDYEFIHVVPPMSAPDPVRQSDLVWQDGPFAGNWLDVDQHTMQHNRYPEVFGLGDVIGAPVNKTAASVKMQTPVVEENLIAVMQGQALTASHNGYTSCPLITGIGKAMLVEFGYNGVMLPSFPFIDPKDESWAVWVMKEQMLKPAYYAMLDGRI</sequence>